<gene>
    <name evidence="1" type="ORF">PXH66_15635</name>
</gene>
<dbReference type="KEGG" id="slom:PXH66_15635"/>
<dbReference type="Gene3D" id="1.50.10.100">
    <property type="entry name" value="Chondroitin AC/alginate lyase"/>
    <property type="match status" value="1"/>
</dbReference>
<evidence type="ECO:0000313" key="1">
    <source>
        <dbReference type="EMBL" id="WED63768.1"/>
    </source>
</evidence>
<dbReference type="Proteomes" id="UP001218638">
    <property type="component" value="Chromosome"/>
</dbReference>
<sequence>MGAYDFNFDVPAGERYQPSPERVAAWQRLLPTKNFGFAPPITDRAAWDPWQSDPFGQRVLSEARELVAGGFPAYTDATYLDCLETESVTKINEVLPIVRTRQATLLLAEAIFDQGEFLGEIGADFDRVAQVSSWVHPNNDLERRNLRQETREIDLVTAHHAAHYAAMLHVLGARLPEALQQRMRAELHLRAFEPLRRRLETGHDVYWWVDVTHNWNSVCLACLVQAAAACLPANERAWWFATGEMLVKYFRESFNNDGFCTEGVGYWGYGVSNYIFISEMFRLGTGGLVDLFDEPKMSRVALFPDRSEIEPGLFPTFADCRLGTKPLLWARHWLDNRRGAALETSAELPGTPDAFATMRLGSFSEPTLWMFHTHNPNAPRGTRRPLGLRHWFEDSSLLIARPGATTGRRFSGTFLGGNNGVNHNHNDLGTFTVCLDGRALIVDPGMETYSMRTFSEHRYDSQLLNSYGHPVPRVAGRLQEAGAEWQTRVLETEFTDDVDRVVFDLKRAYDVPTLRRLEREFIYDRTGDGSISIVDTVEFSEPADFESVLITFGEVDIQGNRIVLRDSGSAITADVEITGANLAIDTDTINQPPHPQRLALRCDRPVTHAVVRTHLRPL</sequence>
<name>A0AAF0CM84_9BACT</name>
<organism evidence="1 2">
    <name type="scientific">Synoicihabitans lomoniglobus</name>
    <dbReference type="NCBI Taxonomy" id="2909285"/>
    <lineage>
        <taxon>Bacteria</taxon>
        <taxon>Pseudomonadati</taxon>
        <taxon>Verrucomicrobiota</taxon>
        <taxon>Opitutia</taxon>
        <taxon>Opitutales</taxon>
        <taxon>Opitutaceae</taxon>
        <taxon>Synoicihabitans</taxon>
    </lineage>
</organism>
<dbReference type="Gene3D" id="2.70.98.70">
    <property type="match status" value="1"/>
</dbReference>
<dbReference type="AlphaFoldDB" id="A0AAF0CM84"/>
<accession>A0AAF0CM84</accession>
<dbReference type="EMBL" id="CP119075">
    <property type="protein sequence ID" value="WED63768.1"/>
    <property type="molecule type" value="Genomic_DNA"/>
</dbReference>
<dbReference type="InterPro" id="IPR008929">
    <property type="entry name" value="Chondroitin_lyas"/>
</dbReference>
<reference evidence="1" key="1">
    <citation type="submission" date="2023-03" db="EMBL/GenBank/DDBJ databases">
        <title>Lomoglobus Profundus gen. nov., sp. nov., a novel member of the phylum Verrucomicrobia, isolated from deep-marine sediment of South China Sea.</title>
        <authorList>
            <person name="Ahmad T."/>
            <person name="Ishaq S.E."/>
            <person name="Wang F."/>
        </authorList>
    </citation>
    <scope>NUCLEOTIDE SEQUENCE</scope>
    <source>
        <strain evidence="1">LMO-M01</strain>
    </source>
</reference>
<dbReference type="RefSeq" id="WP_330930470.1">
    <property type="nucleotide sequence ID" value="NZ_CP119075.1"/>
</dbReference>
<evidence type="ECO:0000313" key="2">
    <source>
        <dbReference type="Proteomes" id="UP001218638"/>
    </source>
</evidence>
<proteinExistence type="predicted"/>
<keyword evidence="2" id="KW-1185">Reference proteome</keyword>
<protein>
    <submittedName>
        <fullName evidence="1">Heparinase II/III family protein</fullName>
    </submittedName>
</protein>
<dbReference type="SUPFAM" id="SSF48230">
    <property type="entry name" value="Chondroitin AC/alginate lyase"/>
    <property type="match status" value="1"/>
</dbReference>